<proteinExistence type="predicted"/>
<evidence type="ECO:0000313" key="3">
    <source>
        <dbReference type="Proteomes" id="UP000214646"/>
    </source>
</evidence>
<dbReference type="Proteomes" id="UP000214646">
    <property type="component" value="Unassembled WGS sequence"/>
</dbReference>
<protein>
    <submittedName>
        <fullName evidence="2">Uncharacterized protein</fullName>
    </submittedName>
</protein>
<name>A0A225DYL6_9BACT</name>
<evidence type="ECO:0000313" key="2">
    <source>
        <dbReference type="EMBL" id="OWK46441.1"/>
    </source>
</evidence>
<reference evidence="3" key="1">
    <citation type="submission" date="2017-06" db="EMBL/GenBank/DDBJ databases">
        <title>Genome analysis of Fimbriiglobus ruber SP5, the first member of the order Planctomycetales with confirmed chitinolytic capability.</title>
        <authorList>
            <person name="Ravin N.V."/>
            <person name="Rakitin A.L."/>
            <person name="Ivanova A.A."/>
            <person name="Beletsky A.V."/>
            <person name="Kulichevskaya I.S."/>
            <person name="Mardanov A.V."/>
            <person name="Dedysh S.N."/>
        </authorList>
    </citation>
    <scope>NUCLEOTIDE SEQUENCE [LARGE SCALE GENOMIC DNA]</scope>
    <source>
        <strain evidence="3">SP5</strain>
    </source>
</reference>
<dbReference type="AlphaFoldDB" id="A0A225DYL6"/>
<gene>
    <name evidence="2" type="ORF">FRUB_00140</name>
</gene>
<comment type="caution">
    <text evidence="2">The sequence shown here is derived from an EMBL/GenBank/DDBJ whole genome shotgun (WGS) entry which is preliminary data.</text>
</comment>
<dbReference type="EMBL" id="NIDE01000001">
    <property type="protein sequence ID" value="OWK46441.1"/>
    <property type="molecule type" value="Genomic_DNA"/>
</dbReference>
<feature type="compositionally biased region" description="Basic and acidic residues" evidence="1">
    <location>
        <begin position="30"/>
        <end position="42"/>
    </location>
</feature>
<organism evidence="2 3">
    <name type="scientific">Fimbriiglobus ruber</name>
    <dbReference type="NCBI Taxonomy" id="1908690"/>
    <lineage>
        <taxon>Bacteria</taxon>
        <taxon>Pseudomonadati</taxon>
        <taxon>Planctomycetota</taxon>
        <taxon>Planctomycetia</taxon>
        <taxon>Gemmatales</taxon>
        <taxon>Gemmataceae</taxon>
        <taxon>Fimbriiglobus</taxon>
    </lineage>
</organism>
<keyword evidence="3" id="KW-1185">Reference proteome</keyword>
<accession>A0A225DYL6</accession>
<evidence type="ECO:0000256" key="1">
    <source>
        <dbReference type="SAM" id="MobiDB-lite"/>
    </source>
</evidence>
<sequence>MWEGTPWARLLRRVAGPGRISRSRKRENRPRRTEFGTHHREPQTGNYRKDVKKRQAISEKSPREFECVSGLLVRSRSGSGNMG</sequence>
<feature type="region of interest" description="Disordered" evidence="1">
    <location>
        <begin position="14"/>
        <end position="62"/>
    </location>
</feature>